<dbReference type="AlphaFoldDB" id="A0A0A9ANL5"/>
<sequence length="31" mass="3604">MKNEHIQQNAIITRTHFNGDIMTDVQSFLNS</sequence>
<protein>
    <submittedName>
        <fullName evidence="1">Uncharacterized protein</fullName>
    </submittedName>
</protein>
<reference evidence="1" key="2">
    <citation type="journal article" date="2015" name="Data Brief">
        <title>Shoot transcriptome of the giant reed, Arundo donax.</title>
        <authorList>
            <person name="Barrero R.A."/>
            <person name="Guerrero F.D."/>
            <person name="Moolhuijzen P."/>
            <person name="Goolsby J.A."/>
            <person name="Tidwell J."/>
            <person name="Bellgard S.E."/>
            <person name="Bellgard M.I."/>
        </authorList>
    </citation>
    <scope>NUCLEOTIDE SEQUENCE</scope>
    <source>
        <tissue evidence="1">Shoot tissue taken approximately 20 cm above the soil surface</tissue>
    </source>
</reference>
<reference evidence="1" key="1">
    <citation type="submission" date="2014-09" db="EMBL/GenBank/DDBJ databases">
        <authorList>
            <person name="Magalhaes I.L.F."/>
            <person name="Oliveira U."/>
            <person name="Santos F.R."/>
            <person name="Vidigal T.H.D.A."/>
            <person name="Brescovit A.D."/>
            <person name="Santos A.J."/>
        </authorList>
    </citation>
    <scope>NUCLEOTIDE SEQUENCE</scope>
    <source>
        <tissue evidence="1">Shoot tissue taken approximately 20 cm above the soil surface</tissue>
    </source>
</reference>
<evidence type="ECO:0000313" key="1">
    <source>
        <dbReference type="EMBL" id="JAD51468.1"/>
    </source>
</evidence>
<organism evidence="1">
    <name type="scientific">Arundo donax</name>
    <name type="common">Giant reed</name>
    <name type="synonym">Donax arundinaceus</name>
    <dbReference type="NCBI Taxonomy" id="35708"/>
    <lineage>
        <taxon>Eukaryota</taxon>
        <taxon>Viridiplantae</taxon>
        <taxon>Streptophyta</taxon>
        <taxon>Embryophyta</taxon>
        <taxon>Tracheophyta</taxon>
        <taxon>Spermatophyta</taxon>
        <taxon>Magnoliopsida</taxon>
        <taxon>Liliopsida</taxon>
        <taxon>Poales</taxon>
        <taxon>Poaceae</taxon>
        <taxon>PACMAD clade</taxon>
        <taxon>Arundinoideae</taxon>
        <taxon>Arundineae</taxon>
        <taxon>Arundo</taxon>
    </lineage>
</organism>
<dbReference type="EMBL" id="GBRH01246427">
    <property type="protein sequence ID" value="JAD51468.1"/>
    <property type="molecule type" value="Transcribed_RNA"/>
</dbReference>
<accession>A0A0A9ANL5</accession>
<name>A0A0A9ANL5_ARUDO</name>
<proteinExistence type="predicted"/>